<evidence type="ECO:0000256" key="1">
    <source>
        <dbReference type="SAM" id="Phobius"/>
    </source>
</evidence>
<name>A0A6B9L6W9_9CAUD</name>
<evidence type="ECO:0000313" key="2">
    <source>
        <dbReference type="EMBL" id="QHB37467.1"/>
    </source>
</evidence>
<evidence type="ECO:0000313" key="3">
    <source>
        <dbReference type="Proteomes" id="UP000463915"/>
    </source>
</evidence>
<reference evidence="2 3" key="1">
    <citation type="submission" date="2019-12" db="EMBL/GenBank/DDBJ databases">
        <authorList>
            <person name="Ayuk M.A."/>
            <person name="Robinson C.J."/>
            <person name="Anderson W.A."/>
            <person name="Ullah H."/>
            <person name="Gugssa A."/>
            <person name="Somiranjan G."/>
            <person name="Allen A."/>
            <person name="Lourds M.F."/>
            <person name="Quagraine B.K."/>
            <person name="Smith M."/>
            <person name="Moore M."/>
            <person name="Oliver J."/>
            <person name="Irabor E."/>
            <person name="Roy S.D."/>
            <person name="Bassey G."/>
            <person name="Louis B.N."/>
            <person name="Adu D."/>
            <person name="Akhimien C.E."/>
            <person name="Annor K."/>
            <person name="Archibald A."/>
            <person name="Ashagre K.C."/>
            <person name="Baity M.R."/>
            <person name="Barnes K.J."/>
            <person name="Barrios L.E."/>
            <person name="Black A.C."/>
            <person name="Bowen'Kauth M.S."/>
            <person name="Bowman K.N."/>
            <person name="Breaux D.L."/>
            <person name="Brooks J.A."/>
            <person name="Bwayili H.A."/>
            <person name="Caine T."/>
            <person name="Williams A.Y."/>
            <person name="Norris L.J."/>
            <person name="Nwozo E.O."/>
            <person name="Prosper P.L."/>
            <person name="Rankin N.A."/>
            <person name="Richardson K.M."/>
            <person name="Robinson D.M."/>
            <person name="Salters D.J."/>
            <person name="Savage M.A."/>
            <person name="Solomon S.M."/>
            <person name="Williams L.R."/>
            <person name="Curtis N."/>
            <person name="Garlena R.A."/>
            <person name="Russell D.A."/>
            <person name="Pope W.H."/>
            <person name="Jacobs-Sera D."/>
            <person name="Hatfull G.F."/>
        </authorList>
    </citation>
    <scope>NUCLEOTIDE SEQUENCE [LARGE SCALE GENOMIC DNA]</scope>
</reference>
<feature type="transmembrane region" description="Helical" evidence="1">
    <location>
        <begin position="13"/>
        <end position="31"/>
    </location>
</feature>
<accession>A0A6B9L6W9</accession>
<dbReference type="GeneID" id="77924858"/>
<dbReference type="EMBL" id="MN813687">
    <property type="protein sequence ID" value="QHB37467.1"/>
    <property type="molecule type" value="Genomic_DNA"/>
</dbReference>
<sequence length="122" mass="14456">MIAVWGYAVLLKYWGGILFVIALWACLKYGVPHVRSWLDRRLYRRWIEADQARAYEAQLDRENREWLDAGIYEGRYPGYTMPMTYGTSIHESPEDWHMDAPTDPIAGLDDSDDYWRKIVRPK</sequence>
<dbReference type="RefSeq" id="YP_010649311.1">
    <property type="nucleotide sequence ID" value="NC_070765.1"/>
</dbReference>
<organism evidence="2 3">
    <name type="scientific">Mycobacterium phage Onyinye</name>
    <dbReference type="NCBI Taxonomy" id="2686235"/>
    <lineage>
        <taxon>Viruses</taxon>
        <taxon>Duplodnaviria</taxon>
        <taxon>Heunggongvirae</taxon>
        <taxon>Uroviricota</taxon>
        <taxon>Caudoviricetes</taxon>
        <taxon>Onyinyevirus</taxon>
        <taxon>Onyinyevirus onyinye</taxon>
    </lineage>
</organism>
<keyword evidence="1" id="KW-1133">Transmembrane helix</keyword>
<dbReference type="Proteomes" id="UP000463915">
    <property type="component" value="Segment"/>
</dbReference>
<protein>
    <submittedName>
        <fullName evidence="2">Uncharacterized protein</fullName>
    </submittedName>
</protein>
<keyword evidence="1" id="KW-0472">Membrane</keyword>
<proteinExistence type="predicted"/>
<dbReference type="KEGG" id="vg:77924858"/>
<gene>
    <name evidence="2" type="primary">62</name>
    <name evidence="2" type="ORF">SEA_ONYINYE_62</name>
</gene>
<keyword evidence="1" id="KW-0812">Transmembrane</keyword>
<keyword evidence="3" id="KW-1185">Reference proteome</keyword>